<name>E3NBE7_CAERE</name>
<evidence type="ECO:0000313" key="2">
    <source>
        <dbReference type="EMBL" id="EFO91964.1"/>
    </source>
</evidence>
<dbReference type="Pfam" id="PF01827">
    <property type="entry name" value="FTH"/>
    <property type="match status" value="1"/>
</dbReference>
<dbReference type="InParanoid" id="E3NBE7"/>
<sequence length="363" mass="43620">MTEIIKNDPEMLRSCILYEFIEGIPIFETFKKLCRKFGEDFMDYPEFEFWYMRFAQGKYDLDYDRSLDPKTRLFTDLPVEIFEKVGEYLKLEDRFQLRDVCKDIRFQVDNWVLNMREFRYRSANKWDIYLKSQHFGQNENNLLRRNARIPISSVMSVLKLPKLRLEKLTISDQYDCWKKLIKRLDESNRKLYVMKVEFPYSHSSEIDLHYMIPGVLEEINLFIENPTREDFCEIIASEQCQAAKMVYIESPTITSEFPLDALYNCPRFTLRLEGAADDLKANFLKKLMEYGEVQKCVLYMLGPSDSRDIPCQIMKHFNEPEAMVPNRPSLRRYQIPGTNEFYELDYQENVDYREEVVRLERKQ</sequence>
<gene>
    <name evidence="2" type="ORF">CRE_11460</name>
</gene>
<organism evidence="3">
    <name type="scientific">Caenorhabditis remanei</name>
    <name type="common">Caenorhabditis vulgaris</name>
    <dbReference type="NCBI Taxonomy" id="31234"/>
    <lineage>
        <taxon>Eukaryota</taxon>
        <taxon>Metazoa</taxon>
        <taxon>Ecdysozoa</taxon>
        <taxon>Nematoda</taxon>
        <taxon>Chromadorea</taxon>
        <taxon>Rhabditida</taxon>
        <taxon>Rhabditina</taxon>
        <taxon>Rhabditomorpha</taxon>
        <taxon>Rhabditoidea</taxon>
        <taxon>Rhabditidae</taxon>
        <taxon>Peloderinae</taxon>
        <taxon>Caenorhabditis</taxon>
    </lineage>
</organism>
<protein>
    <recommendedName>
        <fullName evidence="1">F-box domain-containing protein</fullName>
    </recommendedName>
</protein>
<dbReference type="Pfam" id="PF17906">
    <property type="entry name" value="HTH_48"/>
    <property type="match status" value="1"/>
</dbReference>
<feature type="domain" description="F-box" evidence="1">
    <location>
        <begin position="71"/>
        <end position="123"/>
    </location>
</feature>
<proteinExistence type="predicted"/>
<evidence type="ECO:0000259" key="1">
    <source>
        <dbReference type="PROSITE" id="PS50181"/>
    </source>
</evidence>
<evidence type="ECO:0000313" key="3">
    <source>
        <dbReference type="Proteomes" id="UP000008281"/>
    </source>
</evidence>
<dbReference type="Proteomes" id="UP000008281">
    <property type="component" value="Unassembled WGS sequence"/>
</dbReference>
<dbReference type="AlphaFoldDB" id="E3NBE7"/>
<dbReference type="InterPro" id="IPR001810">
    <property type="entry name" value="F-box_dom"/>
</dbReference>
<dbReference type="InterPro" id="IPR041426">
    <property type="entry name" value="Mos1_HTH"/>
</dbReference>
<keyword evidence="3" id="KW-1185">Reference proteome</keyword>
<dbReference type="OrthoDB" id="10034054at2759"/>
<dbReference type="EMBL" id="DS268585">
    <property type="protein sequence ID" value="EFO91964.1"/>
    <property type="molecule type" value="Genomic_DNA"/>
</dbReference>
<reference evidence="2" key="1">
    <citation type="submission" date="2007-07" db="EMBL/GenBank/DDBJ databases">
        <title>PCAP assembly of the Caenorhabditis remanei genome.</title>
        <authorList>
            <consortium name="The Caenorhabditis remanei Sequencing Consortium"/>
            <person name="Wilson R.K."/>
        </authorList>
    </citation>
    <scope>NUCLEOTIDE SEQUENCE [LARGE SCALE GENOMIC DNA]</scope>
    <source>
        <strain evidence="2">PB4641</strain>
    </source>
</reference>
<accession>E3NBE7</accession>
<dbReference type="CDD" id="cd22150">
    <property type="entry name" value="F-box_CeFBXA-like"/>
    <property type="match status" value="1"/>
</dbReference>
<dbReference type="PROSITE" id="PS50181">
    <property type="entry name" value="FBOX"/>
    <property type="match status" value="1"/>
</dbReference>
<dbReference type="HOGENOM" id="CLU_030831_3_3_1"/>
<dbReference type="InterPro" id="IPR002900">
    <property type="entry name" value="DUF38/FTH_CAE_spp"/>
</dbReference>